<proteinExistence type="predicted"/>
<dbReference type="STRING" id="1305737.GCA_000526355_02656"/>
<dbReference type="GO" id="GO:0016874">
    <property type="term" value="F:ligase activity"/>
    <property type="evidence" value="ECO:0007669"/>
    <property type="project" value="UniProtKB-KW"/>
</dbReference>
<dbReference type="Proteomes" id="UP000050421">
    <property type="component" value="Unassembled WGS sequence"/>
</dbReference>
<dbReference type="eggNOG" id="COG1514">
    <property type="taxonomic scope" value="Bacteria"/>
</dbReference>
<evidence type="ECO:0000313" key="2">
    <source>
        <dbReference type="Proteomes" id="UP000050421"/>
    </source>
</evidence>
<accession>A0A0P7XEU6</accession>
<dbReference type="Pfam" id="PF13563">
    <property type="entry name" value="2_5_RNA_ligase2"/>
    <property type="match status" value="1"/>
</dbReference>
<dbReference type="EMBL" id="LJXT01000072">
    <property type="protein sequence ID" value="KPQ14083.1"/>
    <property type="molecule type" value="Genomic_DNA"/>
</dbReference>
<dbReference type="PATRIC" id="fig|1305737.6.peg.2884"/>
<dbReference type="InterPro" id="IPR009097">
    <property type="entry name" value="Cyclic_Pdiesterase"/>
</dbReference>
<dbReference type="AlphaFoldDB" id="A0A0P7XEU6"/>
<gene>
    <name evidence="1" type="ORF">HLUCCX10_11350</name>
</gene>
<evidence type="ECO:0000313" key="1">
    <source>
        <dbReference type="EMBL" id="KPQ14083.1"/>
    </source>
</evidence>
<reference evidence="1 2" key="1">
    <citation type="submission" date="2015-09" db="EMBL/GenBank/DDBJ databases">
        <title>Identification and resolution of microdiversity through metagenomic sequencing of parallel consortia.</title>
        <authorList>
            <person name="Nelson W.C."/>
            <person name="Romine M.F."/>
            <person name="Lindemann S.R."/>
        </authorList>
    </citation>
    <scope>NUCLEOTIDE SEQUENCE [LARGE SCALE GENOMIC DNA]</scope>
    <source>
        <strain evidence="1">HL-49</strain>
    </source>
</reference>
<name>A0A0P7XEU6_9BACT</name>
<protein>
    <submittedName>
        <fullName evidence="1">2'-5' RNA ligase</fullName>
    </submittedName>
</protein>
<dbReference type="OrthoDB" id="1951600at2"/>
<dbReference type="Gene3D" id="3.90.1140.10">
    <property type="entry name" value="Cyclic phosphodiesterase"/>
    <property type="match status" value="1"/>
</dbReference>
<comment type="caution">
    <text evidence="1">The sequence shown here is derived from an EMBL/GenBank/DDBJ whole genome shotgun (WGS) entry which is preliminary data.</text>
</comment>
<dbReference type="SUPFAM" id="SSF55144">
    <property type="entry name" value="LigT-like"/>
    <property type="match status" value="1"/>
</dbReference>
<sequence>MADLQKYFLAILPPKDFGEQVHDLKLSLKEEFGVKYALKSPAHITLKMPFLYNSNKEGRLVEALKNFNQGFSPFPLSIRGVDQFRRRVLFLSVAKQPKLFELQDGLRIFGKRGLKLNLELSDTNYHPHLTVAFQDIKKEQFDSIRSRVEKAGLEVDYKVGSYYLLKRINGLWEPQTEIFLAET</sequence>
<dbReference type="PANTHER" id="PTHR40037">
    <property type="entry name" value="PHOSPHOESTERASE YJCG-RELATED"/>
    <property type="match status" value="1"/>
</dbReference>
<keyword evidence="1" id="KW-0436">Ligase</keyword>
<dbReference type="InterPro" id="IPR050580">
    <property type="entry name" value="2H_phosphoesterase_YjcG-like"/>
</dbReference>
<organism evidence="1 2">
    <name type="scientific">Algoriphagus marincola HL-49</name>
    <dbReference type="NCBI Taxonomy" id="1305737"/>
    <lineage>
        <taxon>Bacteria</taxon>
        <taxon>Pseudomonadati</taxon>
        <taxon>Bacteroidota</taxon>
        <taxon>Cytophagia</taxon>
        <taxon>Cytophagales</taxon>
        <taxon>Cyclobacteriaceae</taxon>
        <taxon>Algoriphagus</taxon>
    </lineage>
</organism>
<dbReference type="PANTHER" id="PTHR40037:SF1">
    <property type="entry name" value="PHOSPHOESTERASE SAOUHSC_00951-RELATED"/>
    <property type="match status" value="1"/>
</dbReference>